<evidence type="ECO:0000313" key="2">
    <source>
        <dbReference type="EMBL" id="NIA72448.1"/>
    </source>
</evidence>
<organism evidence="2 3">
    <name type="scientific">Pelagibius litoralis</name>
    <dbReference type="NCBI Taxonomy" id="374515"/>
    <lineage>
        <taxon>Bacteria</taxon>
        <taxon>Pseudomonadati</taxon>
        <taxon>Pseudomonadota</taxon>
        <taxon>Alphaproteobacteria</taxon>
        <taxon>Rhodospirillales</taxon>
        <taxon>Rhodovibrionaceae</taxon>
        <taxon>Pelagibius</taxon>
    </lineage>
</organism>
<name>A0A967KC12_9PROT</name>
<evidence type="ECO:0000313" key="3">
    <source>
        <dbReference type="Proteomes" id="UP000761264"/>
    </source>
</evidence>
<gene>
    <name evidence="2" type="ORF">HBA54_28065</name>
</gene>
<keyword evidence="3" id="KW-1185">Reference proteome</keyword>
<dbReference type="RefSeq" id="WP_167231865.1">
    <property type="nucleotide sequence ID" value="NZ_JAAQPH010000045.1"/>
</dbReference>
<evidence type="ECO:0000256" key="1">
    <source>
        <dbReference type="SAM" id="MobiDB-lite"/>
    </source>
</evidence>
<sequence length="152" mass="16467">MNINGAFPSNHLRAADLNGRSFTLLMGDVKMAELDDGEKPALHFQNAEKPLVLNKTNASTIAAIYGEETQNWFGQKIEIYPTETDYQGKRVACIRVRAPQGQQTQQQAAMTAQAPAAAPGISHQQNAAMAGQMPPPGPLDDEIPFAPIRDLP</sequence>
<accession>A0A967KC12</accession>
<proteinExistence type="predicted"/>
<dbReference type="EMBL" id="JAAQPH010000045">
    <property type="protein sequence ID" value="NIA72448.1"/>
    <property type="molecule type" value="Genomic_DNA"/>
</dbReference>
<feature type="region of interest" description="Disordered" evidence="1">
    <location>
        <begin position="104"/>
        <end position="152"/>
    </location>
</feature>
<protein>
    <submittedName>
        <fullName evidence="2">Uncharacterized protein</fullName>
    </submittedName>
</protein>
<comment type="caution">
    <text evidence="2">The sequence shown here is derived from an EMBL/GenBank/DDBJ whole genome shotgun (WGS) entry which is preliminary data.</text>
</comment>
<dbReference type="Proteomes" id="UP000761264">
    <property type="component" value="Unassembled WGS sequence"/>
</dbReference>
<feature type="compositionally biased region" description="Low complexity" evidence="1">
    <location>
        <begin position="104"/>
        <end position="132"/>
    </location>
</feature>
<reference evidence="2" key="1">
    <citation type="submission" date="2020-03" db="EMBL/GenBank/DDBJ databases">
        <title>Genome of Pelagibius litoralis DSM 21314T.</title>
        <authorList>
            <person name="Wang G."/>
        </authorList>
    </citation>
    <scope>NUCLEOTIDE SEQUENCE</scope>
    <source>
        <strain evidence="2">DSM 21314</strain>
    </source>
</reference>
<dbReference type="AlphaFoldDB" id="A0A967KC12"/>